<dbReference type="InterPro" id="IPR038573">
    <property type="entry name" value="BrnT_sf"/>
</dbReference>
<sequence length="92" mass="10447">MRFEWDPGKATANLKKHGVSFEEAKTVFYDEFAVQFFDDAHSGQEDRFIMLGMSSEANLLVVCHCEREGEDVVRIISARKATKSETRHYSGG</sequence>
<protein>
    <recommendedName>
        <fullName evidence="3">BrnT family toxin</fullName>
    </recommendedName>
</protein>
<dbReference type="Proteomes" id="UP000236220">
    <property type="component" value="Unassembled WGS sequence"/>
</dbReference>
<keyword evidence="2" id="KW-1185">Reference proteome</keyword>
<gene>
    <name evidence="1" type="ORF">Lysil_0046</name>
</gene>
<organism evidence="1 2">
    <name type="scientific">Solilutibacter silvestris</name>
    <dbReference type="NCBI Taxonomy" id="1645665"/>
    <lineage>
        <taxon>Bacteria</taxon>
        <taxon>Pseudomonadati</taxon>
        <taxon>Pseudomonadota</taxon>
        <taxon>Gammaproteobacteria</taxon>
        <taxon>Lysobacterales</taxon>
        <taxon>Lysobacteraceae</taxon>
        <taxon>Solilutibacter</taxon>
    </lineage>
</organism>
<evidence type="ECO:0000313" key="2">
    <source>
        <dbReference type="Proteomes" id="UP000236220"/>
    </source>
</evidence>
<dbReference type="Gene3D" id="3.10.450.530">
    <property type="entry name" value="Ribonuclease toxin, BrnT, of type II toxin-antitoxin system"/>
    <property type="match status" value="1"/>
</dbReference>
<dbReference type="Pfam" id="PF04365">
    <property type="entry name" value="BrnT_toxin"/>
    <property type="match status" value="1"/>
</dbReference>
<comment type="caution">
    <text evidence="1">The sequence shown here is derived from an EMBL/GenBank/DDBJ whole genome shotgun (WGS) entry which is preliminary data.</text>
</comment>
<dbReference type="AlphaFoldDB" id="A0A2K1Q0H1"/>
<reference evidence="1 2" key="1">
    <citation type="submission" date="2017-08" db="EMBL/GenBank/DDBJ databases">
        <title>Lysobacter sylvestris genome.</title>
        <authorList>
            <person name="Zhang D.-C."/>
            <person name="Albuquerque L."/>
            <person name="Franca L."/>
            <person name="Froufe H.J.C."/>
            <person name="Barroso C."/>
            <person name="Egas C."/>
            <person name="Da Costa M."/>
            <person name="Margesin R."/>
        </authorList>
    </citation>
    <scope>NUCLEOTIDE SEQUENCE [LARGE SCALE GENOMIC DNA]</scope>
    <source>
        <strain evidence="1 2">AM20-91</strain>
    </source>
</reference>
<dbReference type="InterPro" id="IPR007460">
    <property type="entry name" value="BrnT_toxin"/>
</dbReference>
<dbReference type="EMBL" id="NPZB01000001">
    <property type="protein sequence ID" value="PNS08417.1"/>
    <property type="molecule type" value="Genomic_DNA"/>
</dbReference>
<accession>A0A2K1Q0H1</accession>
<dbReference type="OrthoDB" id="9802417at2"/>
<evidence type="ECO:0000313" key="1">
    <source>
        <dbReference type="EMBL" id="PNS08417.1"/>
    </source>
</evidence>
<evidence type="ECO:0008006" key="3">
    <source>
        <dbReference type="Google" id="ProtNLM"/>
    </source>
</evidence>
<dbReference type="RefSeq" id="WP_103073602.1">
    <property type="nucleotide sequence ID" value="NZ_NPZB01000001.1"/>
</dbReference>
<name>A0A2K1Q0H1_9GAMM</name>
<proteinExistence type="predicted"/>